<proteinExistence type="predicted"/>
<reference evidence="1 2" key="1">
    <citation type="journal article" date="2019" name="Int. J. Syst. Evol. Microbiol.">
        <title>The Global Catalogue of Microorganisms (GCM) 10K type strain sequencing project: providing services to taxonomists for standard genome sequencing and annotation.</title>
        <authorList>
            <consortium name="The Broad Institute Genomics Platform"/>
            <consortium name="The Broad Institute Genome Sequencing Center for Infectious Disease"/>
            <person name="Wu L."/>
            <person name="Ma J."/>
        </authorList>
    </citation>
    <scope>NUCLEOTIDE SEQUENCE [LARGE SCALE GENOMIC DNA]</scope>
    <source>
        <strain evidence="1 2">JCM 16009</strain>
    </source>
</reference>
<keyword evidence="2" id="KW-1185">Reference proteome</keyword>
<comment type="caution">
    <text evidence="1">The sequence shown here is derived from an EMBL/GenBank/DDBJ whole genome shotgun (WGS) entry which is preliminary data.</text>
</comment>
<dbReference type="Proteomes" id="UP001500449">
    <property type="component" value="Unassembled WGS sequence"/>
</dbReference>
<dbReference type="SUPFAM" id="SSF50129">
    <property type="entry name" value="GroES-like"/>
    <property type="match status" value="1"/>
</dbReference>
<dbReference type="Gene3D" id="3.90.180.10">
    <property type="entry name" value="Medium-chain alcohol dehydrogenases, catalytic domain"/>
    <property type="match status" value="1"/>
</dbReference>
<dbReference type="EMBL" id="BAAAQK010000003">
    <property type="protein sequence ID" value="GAA1830584.1"/>
    <property type="molecule type" value="Genomic_DNA"/>
</dbReference>
<evidence type="ECO:0000313" key="1">
    <source>
        <dbReference type="EMBL" id="GAA1830584.1"/>
    </source>
</evidence>
<gene>
    <name evidence="1" type="ORF">GCM10009836_05680</name>
</gene>
<evidence type="ECO:0000313" key="2">
    <source>
        <dbReference type="Proteomes" id="UP001500449"/>
    </source>
</evidence>
<sequence length="67" mass="7237">MTVVRTTIATHGRYRGSDGVHDRGMRAYGFTDIGGPEKEAFLEVPVPEPGADELRVRVRVAGVNPGD</sequence>
<organism evidence="1 2">
    <name type="scientific">Pseudonocardia ailaonensis</name>
    <dbReference type="NCBI Taxonomy" id="367279"/>
    <lineage>
        <taxon>Bacteria</taxon>
        <taxon>Bacillati</taxon>
        <taxon>Actinomycetota</taxon>
        <taxon>Actinomycetes</taxon>
        <taxon>Pseudonocardiales</taxon>
        <taxon>Pseudonocardiaceae</taxon>
        <taxon>Pseudonocardia</taxon>
    </lineage>
</organism>
<dbReference type="InterPro" id="IPR011032">
    <property type="entry name" value="GroES-like_sf"/>
</dbReference>
<name>A0ABN2MKK8_9PSEU</name>
<evidence type="ECO:0008006" key="3">
    <source>
        <dbReference type="Google" id="ProtNLM"/>
    </source>
</evidence>
<protein>
    <recommendedName>
        <fullName evidence="3">Alcohol dehydrogenase N-terminal domain-containing protein</fullName>
    </recommendedName>
</protein>
<accession>A0ABN2MKK8</accession>